<dbReference type="PANTHER" id="PTHR11134">
    <property type="entry name" value="ADAPTOR COMPLEX SUBUNIT BETA FAMILY MEMBER"/>
    <property type="match status" value="1"/>
</dbReference>
<evidence type="ECO:0000256" key="4">
    <source>
        <dbReference type="ARBA" id="ARBA00023136"/>
    </source>
</evidence>
<dbReference type="InterPro" id="IPR013041">
    <property type="entry name" value="Clathrin_app_Ig-like_sf"/>
</dbReference>
<dbReference type="GO" id="GO:0012505">
    <property type="term" value="C:endomembrane system"/>
    <property type="evidence" value="ECO:0007669"/>
    <property type="project" value="UniProtKB-SubCell"/>
</dbReference>
<dbReference type="EMBL" id="JWZT01003288">
    <property type="protein sequence ID" value="KII67171.1"/>
    <property type="molecule type" value="Genomic_DNA"/>
</dbReference>
<evidence type="ECO:0000256" key="2">
    <source>
        <dbReference type="ARBA" id="ARBA00022448"/>
    </source>
</evidence>
<comment type="subcellular location">
    <subcellularLocation>
        <location evidence="5">Endomembrane system</location>
        <topology evidence="5">Peripheral membrane protein</topology>
        <orientation evidence="5">Cytoplasmic side</orientation>
    </subcellularLocation>
</comment>
<dbReference type="Gene3D" id="1.25.10.10">
    <property type="entry name" value="Leucine-rich Repeat Variant"/>
    <property type="match status" value="1"/>
</dbReference>
<dbReference type="SUPFAM" id="SSF49348">
    <property type="entry name" value="Clathrin adaptor appendage domain"/>
    <property type="match status" value="1"/>
</dbReference>
<evidence type="ECO:0000256" key="3">
    <source>
        <dbReference type="ARBA" id="ARBA00022927"/>
    </source>
</evidence>
<name>A0A0C2MJ64_THEKT</name>
<accession>A0A0C2MJ64</accession>
<proteinExistence type="inferred from homology"/>
<comment type="similarity">
    <text evidence="1">Belongs to the adaptor complexes large subunit family.</text>
</comment>
<organism evidence="7 8">
    <name type="scientific">Thelohanellus kitauei</name>
    <name type="common">Myxosporean</name>
    <dbReference type="NCBI Taxonomy" id="669202"/>
    <lineage>
        <taxon>Eukaryota</taxon>
        <taxon>Metazoa</taxon>
        <taxon>Cnidaria</taxon>
        <taxon>Myxozoa</taxon>
        <taxon>Myxosporea</taxon>
        <taxon>Bivalvulida</taxon>
        <taxon>Platysporina</taxon>
        <taxon>Myxobolidae</taxon>
        <taxon>Thelohanellus</taxon>
    </lineage>
</organism>
<dbReference type="GO" id="GO:0006886">
    <property type="term" value="P:intracellular protein transport"/>
    <property type="evidence" value="ECO:0007669"/>
    <property type="project" value="InterPro"/>
</dbReference>
<dbReference type="AlphaFoldDB" id="A0A0C2MJ64"/>
<keyword evidence="3" id="KW-0653">Protein transport</keyword>
<evidence type="ECO:0000256" key="5">
    <source>
        <dbReference type="ARBA" id="ARBA00029433"/>
    </source>
</evidence>
<keyword evidence="4" id="KW-0472">Membrane</keyword>
<dbReference type="InterPro" id="IPR016024">
    <property type="entry name" value="ARM-type_fold"/>
</dbReference>
<keyword evidence="8" id="KW-1185">Reference proteome</keyword>
<dbReference type="InterPro" id="IPR026739">
    <property type="entry name" value="AP_beta"/>
</dbReference>
<dbReference type="GO" id="GO:0030117">
    <property type="term" value="C:membrane coat"/>
    <property type="evidence" value="ECO:0007669"/>
    <property type="project" value="InterPro"/>
</dbReference>
<evidence type="ECO:0000313" key="7">
    <source>
        <dbReference type="EMBL" id="KII67171.1"/>
    </source>
</evidence>
<feature type="domain" description="Clathrin/coatomer adaptor adaptin-like N-terminal" evidence="6">
    <location>
        <begin position="13"/>
        <end position="533"/>
    </location>
</feature>
<dbReference type="InterPro" id="IPR011989">
    <property type="entry name" value="ARM-like"/>
</dbReference>
<sequence>MNEKTYFSQKEKTKILKLKNELGSDKKDRKIETLRKIIHEFMSGNDMSDLFPDIIKLLHTDSCELKKLVYLYLINYSKTRSDMAILAINTFVRDCSHSEPLIRALAVRTMGNMLVTNATEHLCDPLRKCLEDQDPYVRKTAAICVLKLFHYKEELVYEFSLIKVLVDLLDDTNAAVLSNAVIVLNEIFTKRPSNMSHLTFNMSLVNRLLSALNDCSEWGQSAILDFLVLYKFGSEEDAVAVAERVVSRLSHANCAVVSSTIRLIFNCIKFMDPDSAKCSRILSKLSPPLISFLSLDPEIQYVALRNINLIIQKYPALLQNELASFFVKYNDPLYIKIEKLEILLILLDENNVNKVLDELKDYAADADVEFVKKTINGIGTCALKVESSSDQCVSILIDLIETKISYVVQQSIIVARDILRKFPAKYESILQKIGENLMVLDDDDARAALIWIVGEYGDRIENCGEIISVFCQNFIEESSKVQLQTLTAVVKIFLKRPQENSLIFEEIVTLVQSNIDNPDIRDRCLIYCRLVKNDLETARKIILAPKPILTYHSHQLSREHIETLIPYVTTLYSVYHRIPASFSRDSITLQKSGNKLGLDTDLEPFTTLEDLTLKPLPLPHKTEEVQDETFLTNFSSMLTIDNDLQHVDFWSTAPQHSSPSFKQKVSNIPTEPKNVGILQGHFGISEIYTPEFSLLSAEIGKALKLYGQFTLDQRDLYLNLKMVYNYVSDFTDFSLQINANYFGISLKEPRFQTLSKYQEQTIKVPVNFDGPTSFNTPIDVLQMSLKANTDVYYFCIVFPIHFYFLDPQEYRLDAVQFYKDWSAIQTMNKMELLVSRSYTFNEISSKLKTLRMKCIQTDEPPAILATCILRNKCVGLVKVIFSDNSLKINIGSSSFEIIEPTSKILSQVFS</sequence>
<evidence type="ECO:0000256" key="1">
    <source>
        <dbReference type="ARBA" id="ARBA00006613"/>
    </source>
</evidence>
<gene>
    <name evidence="7" type="ORF">RF11_11226</name>
</gene>
<dbReference type="InterPro" id="IPR002553">
    <property type="entry name" value="Clathrin/coatomer_adapt-like_N"/>
</dbReference>
<dbReference type="Proteomes" id="UP000031668">
    <property type="component" value="Unassembled WGS sequence"/>
</dbReference>
<dbReference type="Gene3D" id="2.60.40.1150">
    <property type="match status" value="1"/>
</dbReference>
<reference evidence="7 8" key="1">
    <citation type="journal article" date="2014" name="Genome Biol. Evol.">
        <title>The genome of the myxosporean Thelohanellus kitauei shows adaptations to nutrient acquisition within its fish host.</title>
        <authorList>
            <person name="Yang Y."/>
            <person name="Xiong J."/>
            <person name="Zhou Z."/>
            <person name="Huo F."/>
            <person name="Miao W."/>
            <person name="Ran C."/>
            <person name="Liu Y."/>
            <person name="Zhang J."/>
            <person name="Feng J."/>
            <person name="Wang M."/>
            <person name="Wang M."/>
            <person name="Wang L."/>
            <person name="Yao B."/>
        </authorList>
    </citation>
    <scope>NUCLEOTIDE SEQUENCE [LARGE SCALE GENOMIC DNA]</scope>
    <source>
        <strain evidence="7">Wuqing</strain>
    </source>
</reference>
<comment type="caution">
    <text evidence="7">The sequence shown here is derived from an EMBL/GenBank/DDBJ whole genome shotgun (WGS) entry which is preliminary data.</text>
</comment>
<dbReference type="InterPro" id="IPR013037">
    <property type="entry name" value="Clathrin_b-adaptin_app_Ig-like"/>
</dbReference>
<evidence type="ECO:0000259" key="6">
    <source>
        <dbReference type="Pfam" id="PF01602"/>
    </source>
</evidence>
<keyword evidence="2" id="KW-0813">Transport</keyword>
<protein>
    <submittedName>
        <fullName evidence="7">AP-2 complex subunit beta</fullName>
    </submittedName>
</protein>
<dbReference type="OrthoDB" id="10254310at2759"/>
<dbReference type="GO" id="GO:0016192">
    <property type="term" value="P:vesicle-mediated transport"/>
    <property type="evidence" value="ECO:0007669"/>
    <property type="project" value="InterPro"/>
</dbReference>
<dbReference type="OMA" id="XYESIIA"/>
<dbReference type="Pfam" id="PF01602">
    <property type="entry name" value="Adaptin_N"/>
    <property type="match status" value="1"/>
</dbReference>
<dbReference type="SUPFAM" id="SSF48371">
    <property type="entry name" value="ARM repeat"/>
    <property type="match status" value="1"/>
</dbReference>
<evidence type="ECO:0000313" key="8">
    <source>
        <dbReference type="Proteomes" id="UP000031668"/>
    </source>
</evidence>